<evidence type="ECO:0000256" key="1">
    <source>
        <dbReference type="SAM" id="MobiDB-lite"/>
    </source>
</evidence>
<organism evidence="2 3">
    <name type="scientific">Daphnia magna</name>
    <dbReference type="NCBI Taxonomy" id="35525"/>
    <lineage>
        <taxon>Eukaryota</taxon>
        <taxon>Metazoa</taxon>
        <taxon>Ecdysozoa</taxon>
        <taxon>Arthropoda</taxon>
        <taxon>Crustacea</taxon>
        <taxon>Branchiopoda</taxon>
        <taxon>Diplostraca</taxon>
        <taxon>Cladocera</taxon>
        <taxon>Anomopoda</taxon>
        <taxon>Daphniidae</taxon>
        <taxon>Daphnia</taxon>
    </lineage>
</organism>
<comment type="caution">
    <text evidence="2">The sequence shown here is derived from an EMBL/GenBank/DDBJ whole genome shotgun (WGS) entry which is preliminary data.</text>
</comment>
<evidence type="ECO:0000313" key="2">
    <source>
        <dbReference type="EMBL" id="KAK4021858.1"/>
    </source>
</evidence>
<protein>
    <submittedName>
        <fullName evidence="2">Uncharacterized protein</fullName>
    </submittedName>
</protein>
<dbReference type="Proteomes" id="UP001234178">
    <property type="component" value="Unassembled WGS sequence"/>
</dbReference>
<dbReference type="EMBL" id="JAOYFB010000037">
    <property type="protein sequence ID" value="KAK4021858.1"/>
    <property type="molecule type" value="Genomic_DNA"/>
</dbReference>
<name>A0ABR0A9N8_9CRUS</name>
<sequence length="295" mass="33777">MEKIVQPGPSCENLECAFQLGRLRIHWKGNYNMEIDMMDGADGGIMQGSMKYFLVRTVETDEDYKENTFYTCVPTTWISKCKQLMLYPPVGLHCVSGVNIEPPKWRSNVFKRFRFPTPDWLEYDIVHIHNLHKPGSHDRVHKSAAAAMKGSKNFEDVLKSDNDVSLGRGARLKIKKNFDIPEANDKPKKENKTDGTENETSLSINRTMDPFSRKVVPENQNAEIVRASYNAVHADDITIDKEAMVNHDAVFPLLEDDWNLVNSDYRGRSVTPVDPTDWVGPISPRQKTHSWIWIL</sequence>
<reference evidence="2 3" key="1">
    <citation type="journal article" date="2023" name="Nucleic Acids Res.">
        <title>The hologenome of Daphnia magna reveals possible DNA methylation and microbiome-mediated evolution of the host genome.</title>
        <authorList>
            <person name="Chaturvedi A."/>
            <person name="Li X."/>
            <person name="Dhandapani V."/>
            <person name="Marshall H."/>
            <person name="Kissane S."/>
            <person name="Cuenca-Cambronero M."/>
            <person name="Asole G."/>
            <person name="Calvet F."/>
            <person name="Ruiz-Romero M."/>
            <person name="Marangio P."/>
            <person name="Guigo R."/>
            <person name="Rago D."/>
            <person name="Mirbahai L."/>
            <person name="Eastwood N."/>
            <person name="Colbourne J.K."/>
            <person name="Zhou J."/>
            <person name="Mallon E."/>
            <person name="Orsini L."/>
        </authorList>
    </citation>
    <scope>NUCLEOTIDE SEQUENCE [LARGE SCALE GENOMIC DNA]</scope>
    <source>
        <strain evidence="2">LRV0_1</strain>
    </source>
</reference>
<feature type="compositionally biased region" description="Basic and acidic residues" evidence="1">
    <location>
        <begin position="178"/>
        <end position="195"/>
    </location>
</feature>
<evidence type="ECO:0000313" key="3">
    <source>
        <dbReference type="Proteomes" id="UP001234178"/>
    </source>
</evidence>
<accession>A0ABR0A9N8</accession>
<proteinExistence type="predicted"/>
<feature type="region of interest" description="Disordered" evidence="1">
    <location>
        <begin position="178"/>
        <end position="201"/>
    </location>
</feature>
<keyword evidence="3" id="KW-1185">Reference proteome</keyword>
<gene>
    <name evidence="2" type="ORF">OUZ56_007347</name>
</gene>